<reference evidence="1 2" key="1">
    <citation type="journal article" date="2018" name="Environ. Microbiol.">
        <title>Novel energy conservation strategies and behaviour of Pelotomaculum schinkii driving syntrophic propionate catabolism.</title>
        <authorList>
            <person name="Hidalgo-Ahumada C.A.P."/>
            <person name="Nobu M.K."/>
            <person name="Narihiro T."/>
            <person name="Tamaki H."/>
            <person name="Liu W.T."/>
            <person name="Kamagata Y."/>
            <person name="Stams A.J.M."/>
            <person name="Imachi H."/>
            <person name="Sousa D.Z."/>
        </authorList>
    </citation>
    <scope>NUCLEOTIDE SEQUENCE [LARGE SCALE GENOMIC DNA]</scope>
    <source>
        <strain evidence="1 2">HH</strain>
    </source>
</reference>
<evidence type="ECO:0008006" key="3">
    <source>
        <dbReference type="Google" id="ProtNLM"/>
    </source>
</evidence>
<proteinExistence type="predicted"/>
<protein>
    <recommendedName>
        <fullName evidence="3">SpoVT / AbrB like domain protein</fullName>
    </recommendedName>
</protein>
<name>A0A4Y7R5S8_9FIRM</name>
<dbReference type="EMBL" id="QFGA01000005">
    <property type="protein sequence ID" value="TEB04072.1"/>
    <property type="molecule type" value="Genomic_DNA"/>
</dbReference>
<comment type="caution">
    <text evidence="1">The sequence shown here is derived from an EMBL/GenBank/DDBJ whole genome shotgun (WGS) entry which is preliminary data.</text>
</comment>
<dbReference type="SUPFAM" id="SSF89447">
    <property type="entry name" value="AbrB/MazE/MraZ-like"/>
    <property type="match status" value="1"/>
</dbReference>
<organism evidence="1 2">
    <name type="scientific">Pelotomaculum schinkii</name>
    <dbReference type="NCBI Taxonomy" id="78350"/>
    <lineage>
        <taxon>Bacteria</taxon>
        <taxon>Bacillati</taxon>
        <taxon>Bacillota</taxon>
        <taxon>Clostridia</taxon>
        <taxon>Eubacteriales</taxon>
        <taxon>Desulfotomaculaceae</taxon>
        <taxon>Pelotomaculum</taxon>
    </lineage>
</organism>
<keyword evidence="2" id="KW-1185">Reference proteome</keyword>
<evidence type="ECO:0000313" key="1">
    <source>
        <dbReference type="EMBL" id="TEB04072.1"/>
    </source>
</evidence>
<evidence type="ECO:0000313" key="2">
    <source>
        <dbReference type="Proteomes" id="UP000298324"/>
    </source>
</evidence>
<sequence>MPEVIQQVQKRMLISLSQIAKKLNIQEGDYIALEERDGGIFIKPVAWHDKSQEYFWSVAWQEKMKQSADALKEGRYKTFSNADELLEYLGEEKNADDNSN</sequence>
<dbReference type="InterPro" id="IPR037914">
    <property type="entry name" value="SpoVT-AbrB_sf"/>
</dbReference>
<dbReference type="RefSeq" id="WP_134220079.1">
    <property type="nucleotide sequence ID" value="NZ_QFGA01000005.1"/>
</dbReference>
<dbReference type="AlphaFoldDB" id="A0A4Y7R5S8"/>
<accession>A0A4Y7R5S8</accession>
<gene>
    <name evidence="1" type="ORF">Psch_04201</name>
</gene>
<dbReference type="Proteomes" id="UP000298324">
    <property type="component" value="Unassembled WGS sequence"/>
</dbReference>